<feature type="compositionally biased region" description="Low complexity" evidence="1">
    <location>
        <begin position="330"/>
        <end position="343"/>
    </location>
</feature>
<keyword evidence="2" id="KW-0812">Transmembrane</keyword>
<keyword evidence="2" id="KW-0472">Membrane</keyword>
<name>A0ABY6P0Q1_9NOCA</name>
<feature type="compositionally biased region" description="Gly residues" evidence="1">
    <location>
        <begin position="396"/>
        <end position="406"/>
    </location>
</feature>
<proteinExistence type="predicted"/>
<dbReference type="Pfam" id="PF18915">
    <property type="entry name" value="DUF5667"/>
    <property type="match status" value="1"/>
</dbReference>
<reference evidence="4" key="1">
    <citation type="submission" date="2022-10" db="EMBL/GenBank/DDBJ databases">
        <title>Rhodococcus sp.75.</title>
        <authorList>
            <person name="Sun M."/>
        </authorList>
    </citation>
    <scope>NUCLEOTIDE SEQUENCE</scope>
    <source>
        <strain evidence="4">75</strain>
    </source>
</reference>
<evidence type="ECO:0000259" key="3">
    <source>
        <dbReference type="Pfam" id="PF18915"/>
    </source>
</evidence>
<organism evidence="4 5">
    <name type="scientific">Rhodococcus antarcticus</name>
    <dbReference type="NCBI Taxonomy" id="2987751"/>
    <lineage>
        <taxon>Bacteria</taxon>
        <taxon>Bacillati</taxon>
        <taxon>Actinomycetota</taxon>
        <taxon>Actinomycetes</taxon>
        <taxon>Mycobacteriales</taxon>
        <taxon>Nocardiaceae</taxon>
        <taxon>Rhodococcus</taxon>
    </lineage>
</organism>
<feature type="compositionally biased region" description="Gly residues" evidence="1">
    <location>
        <begin position="362"/>
        <end position="389"/>
    </location>
</feature>
<feature type="region of interest" description="Disordered" evidence="1">
    <location>
        <begin position="1"/>
        <end position="39"/>
    </location>
</feature>
<dbReference type="Proteomes" id="UP001164965">
    <property type="component" value="Chromosome"/>
</dbReference>
<dbReference type="RefSeq" id="WP_265383345.1">
    <property type="nucleotide sequence ID" value="NZ_CP110615.1"/>
</dbReference>
<protein>
    <submittedName>
        <fullName evidence="4">DUF5667 domain-containing protein</fullName>
    </submittedName>
</protein>
<evidence type="ECO:0000256" key="2">
    <source>
        <dbReference type="SAM" id="Phobius"/>
    </source>
</evidence>
<evidence type="ECO:0000256" key="1">
    <source>
        <dbReference type="SAM" id="MobiDB-lite"/>
    </source>
</evidence>
<accession>A0ABY6P0Q1</accession>
<gene>
    <name evidence="4" type="ORF">RHODO2019_01700</name>
</gene>
<dbReference type="EMBL" id="CP110615">
    <property type="protein sequence ID" value="UZJ25239.1"/>
    <property type="molecule type" value="Genomic_DNA"/>
</dbReference>
<feature type="compositionally biased region" description="Low complexity" evidence="1">
    <location>
        <begin position="350"/>
        <end position="361"/>
    </location>
</feature>
<feature type="region of interest" description="Disordered" evidence="1">
    <location>
        <begin position="330"/>
        <end position="424"/>
    </location>
</feature>
<dbReference type="InterPro" id="IPR043725">
    <property type="entry name" value="DUF5667"/>
</dbReference>
<feature type="domain" description="DUF5667" evidence="3">
    <location>
        <begin position="154"/>
        <end position="203"/>
    </location>
</feature>
<evidence type="ECO:0000313" key="4">
    <source>
        <dbReference type="EMBL" id="UZJ25239.1"/>
    </source>
</evidence>
<keyword evidence="2" id="KW-1133">Transmembrane helix</keyword>
<sequence length="470" mass="45990">MEPALQPERPGRGAPRSDAPSPDLLPTGTNGAPPDLQDLTSDELRVVASIAALAPALSPSSNARDRMRTRVLAGLADGAPTVVPGAAPSTGPAATPGSVEQVQVERVEQVQVVELAARRRTGHGARGRFLVAAAAALCLVVALSGISLVLSRDALPGDALYSLKRAGETTRLELTFGDVDRGLRHLDYAARRVDELGALVDRASSSALGTGSGGVVLVAVEQVDPATVGTLLDDVDSQSTAGSGLLTTTGVAGDPTALSSLATWAQGQSARLDALRAQLPSAAQPRLDSSVGVLEQVRGRADALSARLACSPITSGRTDDLGPLPATTACSSAAGTTGTAPTAPVLPPSTATTGAAAPDAQQGGGTGSGPGGSDPGSTGPGSTGPGSTGPGSTAPGSGGQDPGGVAGTVPAAPTQPALPLPLPTGGTSVPPLPLPVPSLLPSTVSVPLPIIPPVTIGPILPGLPPITIGG</sequence>
<feature type="transmembrane region" description="Helical" evidence="2">
    <location>
        <begin position="129"/>
        <end position="150"/>
    </location>
</feature>
<keyword evidence="5" id="KW-1185">Reference proteome</keyword>
<evidence type="ECO:0000313" key="5">
    <source>
        <dbReference type="Proteomes" id="UP001164965"/>
    </source>
</evidence>